<evidence type="ECO:0000313" key="2">
    <source>
        <dbReference type="EMBL" id="PJC65411.1"/>
    </source>
</evidence>
<proteinExistence type="predicted"/>
<dbReference type="Gene3D" id="3.90.190.20">
    <property type="entry name" value="Mur ligase, C-terminal domain"/>
    <property type="match status" value="1"/>
</dbReference>
<dbReference type="Proteomes" id="UP000229674">
    <property type="component" value="Unassembled WGS sequence"/>
</dbReference>
<dbReference type="AlphaFoldDB" id="A0A2M8G1B9"/>
<dbReference type="Pfam" id="PF02875">
    <property type="entry name" value="Mur_ligase_C"/>
    <property type="match status" value="1"/>
</dbReference>
<accession>A0A2M8G1B9</accession>
<evidence type="ECO:0000259" key="1">
    <source>
        <dbReference type="Pfam" id="PF02875"/>
    </source>
</evidence>
<dbReference type="GO" id="GO:0005524">
    <property type="term" value="F:ATP binding"/>
    <property type="evidence" value="ECO:0007669"/>
    <property type="project" value="InterPro"/>
</dbReference>
<dbReference type="EMBL" id="PFQX01000034">
    <property type="protein sequence ID" value="PJC65411.1"/>
    <property type="molecule type" value="Genomic_DNA"/>
</dbReference>
<comment type="caution">
    <text evidence="2">The sequence shown here is derived from an EMBL/GenBank/DDBJ whole genome shotgun (WGS) entry which is preliminary data.</text>
</comment>
<dbReference type="SUPFAM" id="SSF53623">
    <property type="entry name" value="MurD-like peptide ligases, catalytic domain"/>
    <property type="match status" value="1"/>
</dbReference>
<name>A0A2M8G1B9_9BACT</name>
<dbReference type="PANTHER" id="PTHR23135:SF4">
    <property type="entry name" value="UDP-N-ACETYLMURAMOYL-L-ALANYL-D-GLUTAMATE--2,6-DIAMINOPIMELATE LIGASE MURE HOMOLOG, CHLOROPLASTIC"/>
    <property type="match status" value="1"/>
</dbReference>
<dbReference type="InterPro" id="IPR036565">
    <property type="entry name" value="Mur-like_cat_sf"/>
</dbReference>
<dbReference type="PANTHER" id="PTHR23135">
    <property type="entry name" value="MUR LIGASE FAMILY MEMBER"/>
    <property type="match status" value="1"/>
</dbReference>
<protein>
    <recommendedName>
        <fullName evidence="1">Mur ligase C-terminal domain-containing protein</fullName>
    </recommendedName>
</protein>
<evidence type="ECO:0000313" key="3">
    <source>
        <dbReference type="Proteomes" id="UP000229674"/>
    </source>
</evidence>
<dbReference type="SUPFAM" id="SSF53244">
    <property type="entry name" value="MurD-like peptide ligases, peptide-binding domain"/>
    <property type="match status" value="1"/>
</dbReference>
<dbReference type="InterPro" id="IPR036615">
    <property type="entry name" value="Mur_ligase_C_dom_sf"/>
</dbReference>
<reference evidence="3" key="1">
    <citation type="submission" date="2017-09" db="EMBL/GenBank/DDBJ databases">
        <title>Depth-based differentiation of microbial function through sediment-hosted aquifers and enrichment of novel symbionts in the deep terrestrial subsurface.</title>
        <authorList>
            <person name="Probst A.J."/>
            <person name="Ladd B."/>
            <person name="Jarett J.K."/>
            <person name="Geller-Mcgrath D.E."/>
            <person name="Sieber C.M.K."/>
            <person name="Emerson J.B."/>
            <person name="Anantharaman K."/>
            <person name="Thomas B.C."/>
            <person name="Malmstrom R."/>
            <person name="Stieglmeier M."/>
            <person name="Klingl A."/>
            <person name="Woyke T."/>
            <person name="Ryan C.M."/>
            <person name="Banfield J.F."/>
        </authorList>
    </citation>
    <scope>NUCLEOTIDE SEQUENCE [LARGE SCALE GENOMIC DNA]</scope>
</reference>
<dbReference type="InterPro" id="IPR004101">
    <property type="entry name" value="Mur_ligase_C"/>
</dbReference>
<sequence>EAKLNFFRDVAKFSRKSPKYFFVNGEDESAKYFIAAVGGKAISYFKRDVASYELSPALLGDFNRGNVAAAEAVLKTAEISETVRRNAFKTFLGVPGRLEFVVSKPYAVVVDYAHTPESLKTVYETLRSELKPHKLICVLGAAGGGRDKWKRPKFGEIASQYCNKIILTNEDPFDENPSQILSQIKSGISNFSAKGGSASGGQFPISNVYEIMDRWQAIKKAISLVENGDAVIITGKGSEPYIRVARGKRVPWSDRKVVEEVLADRKL</sequence>
<gene>
    <name evidence="2" type="ORF">CO020_00805</name>
</gene>
<organism evidence="2 3">
    <name type="scientific">Candidatus Colwellbacteria bacterium CG_4_9_14_0_2_um_filter_50_12</name>
    <dbReference type="NCBI Taxonomy" id="1974538"/>
    <lineage>
        <taxon>Bacteria</taxon>
        <taxon>Candidatus Colwelliibacteriota</taxon>
    </lineage>
</organism>
<feature type="non-terminal residue" evidence="2">
    <location>
        <position position="1"/>
    </location>
</feature>
<dbReference type="GO" id="GO:0016881">
    <property type="term" value="F:acid-amino acid ligase activity"/>
    <property type="evidence" value="ECO:0007669"/>
    <property type="project" value="InterPro"/>
</dbReference>
<feature type="domain" description="Mur ligase C-terminal" evidence="1">
    <location>
        <begin position="96"/>
        <end position="237"/>
    </location>
</feature>